<accession>A0ABT9EP68</accession>
<keyword evidence="1" id="KW-1133">Transmembrane helix</keyword>
<comment type="caution">
    <text evidence="2">The sequence shown here is derived from an EMBL/GenBank/DDBJ whole genome shotgun (WGS) entry which is preliminary data.</text>
</comment>
<keyword evidence="1" id="KW-0472">Membrane</keyword>
<dbReference type="EMBL" id="JAUUDS010000011">
    <property type="protein sequence ID" value="MDP1028597.1"/>
    <property type="molecule type" value="Genomic_DNA"/>
</dbReference>
<name>A0ABT9EP68_9SPHN</name>
<dbReference type="Proteomes" id="UP001230685">
    <property type="component" value="Unassembled WGS sequence"/>
</dbReference>
<evidence type="ECO:0000313" key="2">
    <source>
        <dbReference type="EMBL" id="MDP1028597.1"/>
    </source>
</evidence>
<evidence type="ECO:0000313" key="3">
    <source>
        <dbReference type="Proteomes" id="UP001230685"/>
    </source>
</evidence>
<keyword evidence="3" id="KW-1185">Reference proteome</keyword>
<evidence type="ECO:0000256" key="1">
    <source>
        <dbReference type="SAM" id="Phobius"/>
    </source>
</evidence>
<gene>
    <name evidence="2" type="ORF">Q5H91_15340</name>
</gene>
<protein>
    <submittedName>
        <fullName evidence="2">Uncharacterized protein</fullName>
    </submittedName>
</protein>
<proteinExistence type="predicted"/>
<sequence>MIAGWRRSTWAIPILLALASVVGLVSALTGDGFRDGIAWVALALPVAATIGAICARR</sequence>
<dbReference type="RefSeq" id="WP_305174329.1">
    <property type="nucleotide sequence ID" value="NZ_JAUUDS010000011.1"/>
</dbReference>
<keyword evidence="1" id="KW-0812">Transmembrane</keyword>
<organism evidence="2 3">
    <name type="scientific">Sphingomonas aurea</name>
    <dbReference type="NCBI Taxonomy" id="3063994"/>
    <lineage>
        <taxon>Bacteria</taxon>
        <taxon>Pseudomonadati</taxon>
        <taxon>Pseudomonadota</taxon>
        <taxon>Alphaproteobacteria</taxon>
        <taxon>Sphingomonadales</taxon>
        <taxon>Sphingomonadaceae</taxon>
        <taxon>Sphingomonas</taxon>
    </lineage>
</organism>
<feature type="transmembrane region" description="Helical" evidence="1">
    <location>
        <begin position="37"/>
        <end position="55"/>
    </location>
</feature>
<reference evidence="2 3" key="1">
    <citation type="submission" date="2023-07" db="EMBL/GenBank/DDBJ databases">
        <authorList>
            <person name="Kim M.K."/>
        </authorList>
    </citation>
    <scope>NUCLEOTIDE SEQUENCE [LARGE SCALE GENOMIC DNA]</scope>
    <source>
        <strain evidence="2 3">KR1UV-12</strain>
    </source>
</reference>